<dbReference type="EMBL" id="NCKW01016901">
    <property type="protein sequence ID" value="POM60286.1"/>
    <property type="molecule type" value="Genomic_DNA"/>
</dbReference>
<evidence type="ECO:0000313" key="1">
    <source>
        <dbReference type="EMBL" id="POM60286.1"/>
    </source>
</evidence>
<keyword evidence="2" id="KW-1185">Reference proteome</keyword>
<evidence type="ECO:0008006" key="3">
    <source>
        <dbReference type="Google" id="ProtNLM"/>
    </source>
</evidence>
<proteinExistence type="predicted"/>
<evidence type="ECO:0000313" key="2">
    <source>
        <dbReference type="Proteomes" id="UP000237271"/>
    </source>
</evidence>
<reference evidence="1 2" key="1">
    <citation type="journal article" date="2017" name="Genome Biol. Evol.">
        <title>Phytophthora megakarya and P. palmivora, closely related causal agents of cacao black pod rot, underwent increases in genome sizes and gene numbers by different mechanisms.</title>
        <authorList>
            <person name="Ali S.S."/>
            <person name="Shao J."/>
            <person name="Lary D.J."/>
            <person name="Kronmiller B."/>
            <person name="Shen D."/>
            <person name="Strem M.D."/>
            <person name="Amoako-Attah I."/>
            <person name="Akrofi A.Y."/>
            <person name="Begoude B.A."/>
            <person name="Ten Hoopen G.M."/>
            <person name="Coulibaly K."/>
            <person name="Kebe B.I."/>
            <person name="Melnick R.L."/>
            <person name="Guiltinan M.J."/>
            <person name="Tyler B.M."/>
            <person name="Meinhardt L.W."/>
            <person name="Bailey B.A."/>
        </authorList>
    </citation>
    <scope>NUCLEOTIDE SEQUENCE [LARGE SCALE GENOMIC DNA]</scope>
    <source>
        <strain evidence="2">sbr112.9</strain>
    </source>
</reference>
<dbReference type="OrthoDB" id="124789at2759"/>
<sequence>MSLTPQQTRNLMRQLQGATTQQRTKVLLEAFAEVEDNDVLLVQDQMDITCVIAMQTAIKNLLSAMGRHDSDGQESRHKQLGMSFGLVAPSATGRGIPLIAFLALDQQLGTMQRTIEFFKRRNPLGVQRNHCRRQGFRRVESIGKVFPDAKVILCQFHALTYWRKIYRRPKFILKVTQRDAIETALTKLIYWYYVASYRSFDSESRKTCEVECPQLLQYFLSIGKLVTICEQITYFSVDNTTTNRIKSNWNQVNLLLGMKPRLDATICDLLAHQATIARQLQAVMHKHSTTSRQADAVPKFLPLVSKNLSDFSLGKVRAQWGFYMEYMSIFHHLPCQHLMYSAEHVYRFENLSVSAIIRHLDMVATVEMDKKF</sequence>
<name>A0A2P4X420_9STRA</name>
<accession>A0A2P4X420</accession>
<gene>
    <name evidence="1" type="ORF">PHPALM_30871</name>
</gene>
<protein>
    <recommendedName>
        <fullName evidence="3">MULE transposase domain-containing protein</fullName>
    </recommendedName>
</protein>
<dbReference type="Proteomes" id="UP000237271">
    <property type="component" value="Unassembled WGS sequence"/>
</dbReference>
<organism evidence="1 2">
    <name type="scientific">Phytophthora palmivora</name>
    <dbReference type="NCBI Taxonomy" id="4796"/>
    <lineage>
        <taxon>Eukaryota</taxon>
        <taxon>Sar</taxon>
        <taxon>Stramenopiles</taxon>
        <taxon>Oomycota</taxon>
        <taxon>Peronosporomycetes</taxon>
        <taxon>Peronosporales</taxon>
        <taxon>Peronosporaceae</taxon>
        <taxon>Phytophthora</taxon>
    </lineage>
</organism>
<comment type="caution">
    <text evidence="1">The sequence shown here is derived from an EMBL/GenBank/DDBJ whole genome shotgun (WGS) entry which is preliminary data.</text>
</comment>
<dbReference type="AlphaFoldDB" id="A0A2P4X420"/>